<reference evidence="1" key="1">
    <citation type="submission" date="2019-11" db="EMBL/GenBank/DDBJ databases">
        <authorList>
            <person name="Feng L."/>
        </authorList>
    </citation>
    <scope>NUCLEOTIDE SEQUENCE</scope>
    <source>
        <strain evidence="1">CButyricumLFYP62</strain>
    </source>
</reference>
<dbReference type="Gene3D" id="3.10.105.10">
    <property type="entry name" value="Dipeptide-binding Protein, Domain 3"/>
    <property type="match status" value="1"/>
</dbReference>
<dbReference type="EMBL" id="CACRTU010000010">
    <property type="protein sequence ID" value="VYT98560.1"/>
    <property type="molecule type" value="Genomic_DNA"/>
</dbReference>
<sequence>MHKTDNKDFEAYCMAWSLNPIPSGETTFASYGSQNYNTYKDDKVDDLLKQIAAEHDKDKIKELYGEYYDELNESLPYICLQQKIRNYSISGRVKGIEISSYVPFYLSLYKATIEG</sequence>
<dbReference type="Gene3D" id="3.40.190.10">
    <property type="entry name" value="Periplasmic binding protein-like II"/>
    <property type="match status" value="1"/>
</dbReference>
<protein>
    <recommendedName>
        <fullName evidence="2">Solute-binding protein family 5 domain-containing protein</fullName>
    </recommendedName>
</protein>
<proteinExistence type="predicted"/>
<organism evidence="1">
    <name type="scientific">Clostridium butyricum</name>
    <dbReference type="NCBI Taxonomy" id="1492"/>
    <lineage>
        <taxon>Bacteria</taxon>
        <taxon>Bacillati</taxon>
        <taxon>Bacillota</taxon>
        <taxon>Clostridia</taxon>
        <taxon>Eubacteriales</taxon>
        <taxon>Clostridiaceae</taxon>
        <taxon>Clostridium</taxon>
    </lineage>
</organism>
<evidence type="ECO:0008006" key="2">
    <source>
        <dbReference type="Google" id="ProtNLM"/>
    </source>
</evidence>
<evidence type="ECO:0000313" key="1">
    <source>
        <dbReference type="EMBL" id="VYT98560.1"/>
    </source>
</evidence>
<dbReference type="AlphaFoldDB" id="A0A6N3B952"/>
<accession>A0A6N3B952</accession>
<name>A0A6N3B952_CLOBU</name>
<dbReference type="SUPFAM" id="SSF53850">
    <property type="entry name" value="Periplasmic binding protein-like II"/>
    <property type="match status" value="1"/>
</dbReference>
<gene>
    <name evidence="1" type="ORF">CBLFYP62_01229</name>
</gene>